<evidence type="ECO:0000256" key="1">
    <source>
        <dbReference type="SAM" id="Phobius"/>
    </source>
</evidence>
<dbReference type="RefSeq" id="YP_009839862.1">
    <property type="nucleotide sequence ID" value="NC_048722.1"/>
</dbReference>
<dbReference type="KEGG" id="vg:55609623"/>
<reference evidence="2 3" key="1">
    <citation type="submission" date="2018-07" db="EMBL/GenBank/DDBJ databases">
        <authorList>
            <person name="Wofford K.M."/>
            <person name="Typhair T.J."/>
            <person name="Gonzales M.A."/>
            <person name="Castillo J.C."/>
            <person name="Smith B.R."/>
            <person name="Klug H.M."/>
            <person name="Hughes L.E."/>
            <person name="Garlena R.A."/>
            <person name="Russell D.A."/>
            <person name="Pope W.H."/>
            <person name="Jacobs-Sera D."/>
            <person name="Hatfull G.F."/>
        </authorList>
    </citation>
    <scope>NUCLEOTIDE SEQUENCE [LARGE SCALE GENOMIC DNA]</scope>
</reference>
<dbReference type="Proteomes" id="UP000260216">
    <property type="component" value="Segment"/>
</dbReference>
<sequence length="38" mass="4220">MSWWAIVLITLGSLGLALFGLFIWAMIRVAKSPGNWSL</sequence>
<dbReference type="GeneID" id="55609623"/>
<keyword evidence="1" id="KW-0472">Membrane</keyword>
<accession>A0A345MA34</accession>
<name>A0A345MA34_9CAUD</name>
<protein>
    <submittedName>
        <fullName evidence="2">Uncharacterized protein</fullName>
    </submittedName>
</protein>
<proteinExistence type="predicted"/>
<evidence type="ECO:0000313" key="3">
    <source>
        <dbReference type="Proteomes" id="UP000260216"/>
    </source>
</evidence>
<keyword evidence="1" id="KW-0812">Transmembrane</keyword>
<organism evidence="2 3">
    <name type="scientific">Streptomyces phage Wofford</name>
    <dbReference type="NCBI Taxonomy" id="2283267"/>
    <lineage>
        <taxon>Viruses</taxon>
        <taxon>Duplodnaviria</taxon>
        <taxon>Heunggongvirae</taxon>
        <taxon>Uroviricota</taxon>
        <taxon>Caudoviricetes</taxon>
        <taxon>Stanwilliamsviridae</taxon>
        <taxon>Boydwoodruffvirinae</taxon>
        <taxon>Karimacvirus</taxon>
        <taxon>Karimacvirus wofford</taxon>
        <taxon>Streptomyces virus Wofford</taxon>
    </lineage>
</organism>
<feature type="transmembrane region" description="Helical" evidence="1">
    <location>
        <begin position="6"/>
        <end position="27"/>
    </location>
</feature>
<evidence type="ECO:0000313" key="2">
    <source>
        <dbReference type="EMBL" id="AXH67355.1"/>
    </source>
</evidence>
<keyword evidence="1" id="KW-1133">Transmembrane helix</keyword>
<keyword evidence="3" id="KW-1185">Reference proteome</keyword>
<gene>
    <name evidence="2" type="primary">215</name>
    <name evidence="2" type="ORF">SEA_WOFFORD_215</name>
</gene>
<dbReference type="EMBL" id="MH576968">
    <property type="protein sequence ID" value="AXH67355.1"/>
    <property type="molecule type" value="Genomic_DNA"/>
</dbReference>